<dbReference type="Proteomes" id="UP001155660">
    <property type="component" value="Chromosome B1"/>
</dbReference>
<dbReference type="OrthoDB" id="8963023at2759"/>
<evidence type="ECO:0000256" key="3">
    <source>
        <dbReference type="ARBA" id="ARBA00023136"/>
    </source>
</evidence>
<protein>
    <submittedName>
        <fullName evidence="8">Natural killer cell receptor 2B4-like isoform X1</fullName>
    </submittedName>
</protein>
<evidence type="ECO:0000256" key="5">
    <source>
        <dbReference type="SAM" id="Phobius"/>
    </source>
</evidence>
<proteinExistence type="predicted"/>
<comment type="subcellular location">
    <subcellularLocation>
        <location evidence="1">Membrane</location>
    </subcellularLocation>
</comment>
<evidence type="ECO:0000256" key="6">
    <source>
        <dbReference type="SAM" id="SignalP"/>
    </source>
</evidence>
<feature type="signal peptide" evidence="6">
    <location>
        <begin position="1"/>
        <end position="21"/>
    </location>
</feature>
<organism evidence="8">
    <name type="scientific">Cyprinus carpio</name>
    <name type="common">Common carp</name>
    <dbReference type="NCBI Taxonomy" id="7962"/>
    <lineage>
        <taxon>Eukaryota</taxon>
        <taxon>Metazoa</taxon>
        <taxon>Chordata</taxon>
        <taxon>Craniata</taxon>
        <taxon>Vertebrata</taxon>
        <taxon>Euteleostomi</taxon>
        <taxon>Actinopterygii</taxon>
        <taxon>Neopterygii</taxon>
        <taxon>Teleostei</taxon>
        <taxon>Ostariophysi</taxon>
        <taxon>Cypriniformes</taxon>
        <taxon>Cyprinidae</taxon>
        <taxon>Cyprininae</taxon>
        <taxon>Cyprinus</taxon>
    </lineage>
</organism>
<dbReference type="PANTHER" id="PTHR12080:SF48">
    <property type="entry name" value="IMMUNOGLOBULIN SUBTYPE DOMAIN-CONTAINING PROTEIN"/>
    <property type="match status" value="1"/>
</dbReference>
<dbReference type="RefSeq" id="XP_042573025.1">
    <property type="nucleotide sequence ID" value="XM_042717091.1"/>
</dbReference>
<dbReference type="GeneID" id="122135914"/>
<keyword evidence="2 6" id="KW-0732">Signal</keyword>
<feature type="chain" id="PRO_5040434160" evidence="6">
    <location>
        <begin position="22"/>
        <end position="276"/>
    </location>
</feature>
<sequence length="276" mass="31501">MMFFRPCHFIWILIICESVSGDDVTKAVNSETAFTLVTGVAPSTTSIIWKHRDKAGAVVKVIEWDREEDSTDIPNANFKSHATLDKSTGNLNLKYLQLRHSGIYTVDINSKEQRKKFYLTVMEPVSKPHITKECLLEDVGECSLSCEGEASSESTIIWKYSDGEKVQEKYRNMRTITVTNSSNPDSHYTCTLKNKVSEETSDPVYLKDLFQDSKKGIVIAVIITLIILIVVVVTAILFLKRRLINGYLAARREKQMISRMQRDKRIFLPFLSSHWL</sequence>
<dbReference type="InterPro" id="IPR015631">
    <property type="entry name" value="CD2/SLAM_rcpt"/>
</dbReference>
<keyword evidence="5" id="KW-1133">Transmembrane helix</keyword>
<dbReference type="GO" id="GO:0016020">
    <property type="term" value="C:membrane"/>
    <property type="evidence" value="ECO:0007669"/>
    <property type="project" value="UniProtKB-SubCell"/>
</dbReference>
<dbReference type="PROSITE" id="PS50835">
    <property type="entry name" value="IG_LIKE"/>
    <property type="match status" value="1"/>
</dbReference>
<evidence type="ECO:0000256" key="4">
    <source>
        <dbReference type="ARBA" id="ARBA00023180"/>
    </source>
</evidence>
<gene>
    <name evidence="8" type="primary">LOC122135914</name>
</gene>
<feature type="transmembrane region" description="Helical" evidence="5">
    <location>
        <begin position="217"/>
        <end position="239"/>
    </location>
</feature>
<accession>A0A9Q9ZTF4</accession>
<evidence type="ECO:0000256" key="2">
    <source>
        <dbReference type="ARBA" id="ARBA00022729"/>
    </source>
</evidence>
<feature type="domain" description="Ig-like" evidence="7">
    <location>
        <begin position="128"/>
        <end position="201"/>
    </location>
</feature>
<evidence type="ECO:0000259" key="7">
    <source>
        <dbReference type="PROSITE" id="PS50835"/>
    </source>
</evidence>
<keyword evidence="4" id="KW-0325">Glycoprotein</keyword>
<dbReference type="AlphaFoldDB" id="A0A9Q9ZTF4"/>
<dbReference type="PANTHER" id="PTHR12080">
    <property type="entry name" value="SIGNALING LYMPHOCYTIC ACTIVATION MOLECULE"/>
    <property type="match status" value="1"/>
</dbReference>
<reference evidence="8" key="1">
    <citation type="submission" date="2025-08" db="UniProtKB">
        <authorList>
            <consortium name="RefSeq"/>
        </authorList>
    </citation>
    <scope>IDENTIFICATION</scope>
    <source>
        <tissue evidence="8">Muscle</tissue>
    </source>
</reference>
<keyword evidence="3 5" id="KW-0472">Membrane</keyword>
<evidence type="ECO:0000313" key="8">
    <source>
        <dbReference type="RefSeq" id="XP_042573025.1"/>
    </source>
</evidence>
<evidence type="ECO:0000256" key="1">
    <source>
        <dbReference type="ARBA" id="ARBA00004370"/>
    </source>
</evidence>
<dbReference type="InterPro" id="IPR007110">
    <property type="entry name" value="Ig-like_dom"/>
</dbReference>
<name>A0A9Q9ZTF4_CYPCA</name>
<dbReference type="KEGG" id="ccar:122135914"/>
<keyword evidence="5" id="KW-0812">Transmembrane</keyword>